<reference evidence="11" key="1">
    <citation type="submission" date="2020-10" db="EMBL/GenBank/DDBJ databases">
        <title>Connecting structure to function with the recovery of over 1000 high-quality activated sludge metagenome-assembled genomes encoding full-length rRNA genes using long-read sequencing.</title>
        <authorList>
            <person name="Singleton C.M."/>
            <person name="Petriglieri F."/>
            <person name="Kristensen J.M."/>
            <person name="Kirkegaard R.H."/>
            <person name="Michaelsen T.Y."/>
            <person name="Andersen M.H."/>
            <person name="Karst S.M."/>
            <person name="Dueholm M.S."/>
            <person name="Nielsen P.H."/>
            <person name="Albertsen M."/>
        </authorList>
    </citation>
    <scope>NUCLEOTIDE SEQUENCE</scope>
    <source>
        <strain evidence="11">Bjer_18-Q3-R1-45_BAT3C.347</strain>
    </source>
</reference>
<evidence type="ECO:0000313" key="12">
    <source>
        <dbReference type="Proteomes" id="UP000807785"/>
    </source>
</evidence>
<dbReference type="SMART" id="SM00448">
    <property type="entry name" value="REC"/>
    <property type="match status" value="1"/>
</dbReference>
<evidence type="ECO:0000256" key="8">
    <source>
        <dbReference type="PROSITE-ProRule" id="PRU00169"/>
    </source>
</evidence>
<dbReference type="SMART" id="SM00382">
    <property type="entry name" value="AAA"/>
    <property type="match status" value="1"/>
</dbReference>
<dbReference type="CDD" id="cd00009">
    <property type="entry name" value="AAA"/>
    <property type="match status" value="1"/>
</dbReference>
<dbReference type="Gene3D" id="1.10.8.60">
    <property type="match status" value="1"/>
</dbReference>
<keyword evidence="3" id="KW-0067">ATP-binding</keyword>
<dbReference type="InterPro" id="IPR009057">
    <property type="entry name" value="Homeodomain-like_sf"/>
</dbReference>
<evidence type="ECO:0000256" key="2">
    <source>
        <dbReference type="ARBA" id="ARBA00022741"/>
    </source>
</evidence>
<evidence type="ECO:0000256" key="4">
    <source>
        <dbReference type="ARBA" id="ARBA00023012"/>
    </source>
</evidence>
<feature type="modified residue" description="4-aspartylphosphate" evidence="8">
    <location>
        <position position="57"/>
    </location>
</feature>
<dbReference type="PROSITE" id="PS50110">
    <property type="entry name" value="RESPONSE_REGULATORY"/>
    <property type="match status" value="1"/>
</dbReference>
<dbReference type="Pfam" id="PF00158">
    <property type="entry name" value="Sigma54_activat"/>
    <property type="match status" value="1"/>
</dbReference>
<organism evidence="11 12">
    <name type="scientific">Candidatus Methylophosphatis roskildensis</name>
    <dbReference type="NCBI Taxonomy" id="2899263"/>
    <lineage>
        <taxon>Bacteria</taxon>
        <taxon>Pseudomonadati</taxon>
        <taxon>Pseudomonadota</taxon>
        <taxon>Betaproteobacteria</taxon>
        <taxon>Nitrosomonadales</taxon>
        <taxon>Sterolibacteriaceae</taxon>
        <taxon>Candidatus Methylophosphatis</taxon>
    </lineage>
</organism>
<feature type="domain" description="Sigma-54 factor interaction" evidence="9">
    <location>
        <begin position="142"/>
        <end position="371"/>
    </location>
</feature>
<dbReference type="InterPro" id="IPR025943">
    <property type="entry name" value="Sigma_54_int_dom_ATP-bd_2"/>
</dbReference>
<evidence type="ECO:0000313" key="11">
    <source>
        <dbReference type="EMBL" id="MBK6971570.1"/>
    </source>
</evidence>
<dbReference type="EMBL" id="JADJEV010000001">
    <property type="protein sequence ID" value="MBK6971570.1"/>
    <property type="molecule type" value="Genomic_DNA"/>
</dbReference>
<evidence type="ECO:0000256" key="3">
    <source>
        <dbReference type="ARBA" id="ARBA00022840"/>
    </source>
</evidence>
<evidence type="ECO:0000256" key="5">
    <source>
        <dbReference type="ARBA" id="ARBA00023015"/>
    </source>
</evidence>
<dbReference type="PANTHER" id="PTHR32071">
    <property type="entry name" value="TRANSCRIPTIONAL REGULATORY PROTEIN"/>
    <property type="match status" value="1"/>
</dbReference>
<dbReference type="AlphaFoldDB" id="A0A9D7E260"/>
<dbReference type="FunFam" id="3.40.50.2300:FF:000018">
    <property type="entry name" value="DNA-binding transcriptional regulator NtrC"/>
    <property type="match status" value="1"/>
</dbReference>
<keyword evidence="6" id="KW-0238">DNA-binding</keyword>
<name>A0A9D7E260_9PROT</name>
<dbReference type="InterPro" id="IPR011006">
    <property type="entry name" value="CheY-like_superfamily"/>
</dbReference>
<evidence type="ECO:0000259" key="9">
    <source>
        <dbReference type="PROSITE" id="PS50045"/>
    </source>
</evidence>
<dbReference type="PANTHER" id="PTHR32071:SF116">
    <property type="entry name" value="TRANSCRIPTIONAL REGULATORY PROTEIN GLRR"/>
    <property type="match status" value="1"/>
</dbReference>
<evidence type="ECO:0000256" key="1">
    <source>
        <dbReference type="ARBA" id="ARBA00022553"/>
    </source>
</evidence>
<sequence>MSSPARPEILLVDDDTGLLQLIAMRLGASGYSVTTAESGEEALGRLASQRPSLVITDLKMGGMDGLALFDQIHQQAPTLPVIILTAHGTIPDAVTATQRGVFGFLTKPFDSRALLAQVEQALRATGGNFESEGEMPHWAGNIITRSGPMLEVLRQAELVAASDASVLINGASGTGKELLARAIHQASPRAKGPFQAINCAAIPEQLLESELFGHAKGSFSGAFVAHKGLFMAADGGTLFLDEIGDMPLNLQPKLLRALQERRVRPVGSTQDVAVDVRIISATHQDLEARMHEGTMRQDLFYRLNVVPLKLPLLAERREDIPLLASRFLERLSERYGKEAQSFAPDAMELLLNAAWPGNVRQLLNVVEQSVALSTTPVIPRSLVQQALREDAQAFVALDDARKGFERDYLVRLMKTTGGNVSQAARLAQRNRTEFYKLLQRHSLTPSEFKSERA</sequence>
<dbReference type="GO" id="GO:0006355">
    <property type="term" value="P:regulation of DNA-templated transcription"/>
    <property type="evidence" value="ECO:0007669"/>
    <property type="project" value="InterPro"/>
</dbReference>
<dbReference type="FunFam" id="3.40.50.300:FF:000006">
    <property type="entry name" value="DNA-binding transcriptional regulator NtrC"/>
    <property type="match status" value="1"/>
</dbReference>
<dbReference type="PROSITE" id="PS00676">
    <property type="entry name" value="SIGMA54_INTERACT_2"/>
    <property type="match status" value="1"/>
</dbReference>
<dbReference type="GO" id="GO:0000160">
    <property type="term" value="P:phosphorelay signal transduction system"/>
    <property type="evidence" value="ECO:0007669"/>
    <property type="project" value="UniProtKB-KW"/>
</dbReference>
<dbReference type="Gene3D" id="3.40.50.2300">
    <property type="match status" value="1"/>
</dbReference>
<dbReference type="InterPro" id="IPR003593">
    <property type="entry name" value="AAA+_ATPase"/>
</dbReference>
<feature type="domain" description="Response regulatory" evidence="10">
    <location>
        <begin position="8"/>
        <end position="122"/>
    </location>
</feature>
<dbReference type="PROSITE" id="PS50045">
    <property type="entry name" value="SIGMA54_INTERACT_4"/>
    <property type="match status" value="1"/>
</dbReference>
<dbReference type="SUPFAM" id="SSF52540">
    <property type="entry name" value="P-loop containing nucleoside triphosphate hydrolases"/>
    <property type="match status" value="1"/>
</dbReference>
<keyword evidence="2" id="KW-0547">Nucleotide-binding</keyword>
<comment type="caution">
    <text evidence="11">The sequence shown here is derived from an EMBL/GenBank/DDBJ whole genome shotgun (WGS) entry which is preliminary data.</text>
</comment>
<dbReference type="PROSITE" id="PS00688">
    <property type="entry name" value="SIGMA54_INTERACT_3"/>
    <property type="match status" value="1"/>
</dbReference>
<dbReference type="InterPro" id="IPR027417">
    <property type="entry name" value="P-loop_NTPase"/>
</dbReference>
<dbReference type="GO" id="GO:0005524">
    <property type="term" value="F:ATP binding"/>
    <property type="evidence" value="ECO:0007669"/>
    <property type="project" value="UniProtKB-KW"/>
</dbReference>
<dbReference type="InterPro" id="IPR025944">
    <property type="entry name" value="Sigma_54_int_dom_CS"/>
</dbReference>
<dbReference type="InterPro" id="IPR058031">
    <property type="entry name" value="AAA_lid_NorR"/>
</dbReference>
<dbReference type="GO" id="GO:0003677">
    <property type="term" value="F:DNA binding"/>
    <property type="evidence" value="ECO:0007669"/>
    <property type="project" value="UniProtKB-KW"/>
</dbReference>
<dbReference type="Gene3D" id="1.10.10.60">
    <property type="entry name" value="Homeodomain-like"/>
    <property type="match status" value="1"/>
</dbReference>
<dbReference type="InterPro" id="IPR002078">
    <property type="entry name" value="Sigma_54_int"/>
</dbReference>
<keyword evidence="5" id="KW-0805">Transcription regulation</keyword>
<dbReference type="SUPFAM" id="SSF52172">
    <property type="entry name" value="CheY-like"/>
    <property type="match status" value="1"/>
</dbReference>
<dbReference type="Pfam" id="PF25601">
    <property type="entry name" value="AAA_lid_14"/>
    <property type="match status" value="1"/>
</dbReference>
<gene>
    <name evidence="11" type="ORF">IPH26_00900</name>
</gene>
<keyword evidence="1 8" id="KW-0597">Phosphoprotein</keyword>
<dbReference type="Gene3D" id="3.40.50.300">
    <property type="entry name" value="P-loop containing nucleotide triphosphate hydrolases"/>
    <property type="match status" value="1"/>
</dbReference>
<evidence type="ECO:0000256" key="7">
    <source>
        <dbReference type="ARBA" id="ARBA00023163"/>
    </source>
</evidence>
<proteinExistence type="predicted"/>
<dbReference type="InterPro" id="IPR001789">
    <property type="entry name" value="Sig_transdc_resp-reg_receiver"/>
</dbReference>
<protein>
    <submittedName>
        <fullName evidence="11">Sigma 54-interacting transcriptional regulator</fullName>
    </submittedName>
</protein>
<keyword evidence="7" id="KW-0804">Transcription</keyword>
<evidence type="ECO:0000259" key="10">
    <source>
        <dbReference type="PROSITE" id="PS50110"/>
    </source>
</evidence>
<keyword evidence="4" id="KW-0902">Two-component regulatory system</keyword>
<dbReference type="SUPFAM" id="SSF46689">
    <property type="entry name" value="Homeodomain-like"/>
    <property type="match status" value="1"/>
</dbReference>
<dbReference type="Pfam" id="PF00072">
    <property type="entry name" value="Response_reg"/>
    <property type="match status" value="1"/>
</dbReference>
<evidence type="ECO:0000256" key="6">
    <source>
        <dbReference type="ARBA" id="ARBA00023125"/>
    </source>
</evidence>
<dbReference type="Proteomes" id="UP000807785">
    <property type="component" value="Unassembled WGS sequence"/>
</dbReference>
<accession>A0A9D7E260</accession>